<feature type="transmembrane region" description="Helical" evidence="2">
    <location>
        <begin position="76"/>
        <end position="94"/>
    </location>
</feature>
<sequence>MMQQPPPTLFRRLLALRASKFPPITRRFTRNANLTSRGRPQIPFLSVPLARNHQFRYLTTERKRWLAYEVFLGFKYTLYIWAIAGFSIAGYWSIQQEWLERKYPTPHDWGFMTRLHFRLAKWAPDRTDLPEPDWVLTGNYAKNVVERLEDEKVEGTGLVKTEDGGYDVTSKSEPWRRGYYEALMLCAKTAEQLDDQVVDTTRHLVFPANQVIGPSNPNPKPISPGSPSAPREEDCDRAFETPDIFYKKILATQGFTSKQKLDAALEYASWLDFKGLHDASESTYELALELATDSSPPPYDTKSYVLQDLSRLPSANILNTLTAIATHKARTGDVSAALPILISSPLPSPWSLSNITGAAARLLSPPAYPPPPDDGTSPPVRDAKELCEEAGLNLYIGEIIFASSSAGSGKSREDGLAWTREAVDLAEEQLHKLTNAGDVRGDAKKTCKECLVTGLENWQAMVSRLAREEREREASLKNGEESSSSSKASTGWLAGLWGDGNAGIAAGGRWTAEENVVKERTRRVQDLLEASEAPKAGFASFFSA</sequence>
<accession>A0AAX6MHE7</accession>
<dbReference type="AlphaFoldDB" id="A0AAX6MHE7"/>
<evidence type="ECO:0008006" key="5">
    <source>
        <dbReference type="Google" id="ProtNLM"/>
    </source>
</evidence>
<comment type="caution">
    <text evidence="3">The sequence shown here is derived from an EMBL/GenBank/DDBJ whole genome shotgun (WGS) entry which is preliminary data.</text>
</comment>
<dbReference type="Proteomes" id="UP001369815">
    <property type="component" value="Unassembled WGS sequence"/>
</dbReference>
<gene>
    <name evidence="3" type="ORF">Daesc_006609</name>
</gene>
<keyword evidence="2" id="KW-0472">Membrane</keyword>
<organism evidence="3 4">
    <name type="scientific">Daldinia eschscholtzii</name>
    <dbReference type="NCBI Taxonomy" id="292717"/>
    <lineage>
        <taxon>Eukaryota</taxon>
        <taxon>Fungi</taxon>
        <taxon>Dikarya</taxon>
        <taxon>Ascomycota</taxon>
        <taxon>Pezizomycotina</taxon>
        <taxon>Sordariomycetes</taxon>
        <taxon>Xylariomycetidae</taxon>
        <taxon>Xylariales</taxon>
        <taxon>Hypoxylaceae</taxon>
        <taxon>Daldinia</taxon>
    </lineage>
</organism>
<keyword evidence="2" id="KW-1133">Transmembrane helix</keyword>
<keyword evidence="4" id="KW-1185">Reference proteome</keyword>
<name>A0AAX6MHE7_9PEZI</name>
<evidence type="ECO:0000313" key="3">
    <source>
        <dbReference type="EMBL" id="KAK6952080.1"/>
    </source>
</evidence>
<keyword evidence="2" id="KW-0812">Transmembrane</keyword>
<feature type="region of interest" description="Disordered" evidence="1">
    <location>
        <begin position="209"/>
        <end position="234"/>
    </location>
</feature>
<evidence type="ECO:0000256" key="2">
    <source>
        <dbReference type="SAM" id="Phobius"/>
    </source>
</evidence>
<reference evidence="3 4" key="1">
    <citation type="journal article" date="2024" name="Front Chem Biol">
        <title>Unveiling the potential of Daldinia eschscholtzii MFLUCC 19-0629 through bioactivity and bioinformatics studies for enhanced sustainable agriculture production.</title>
        <authorList>
            <person name="Brooks S."/>
            <person name="Weaver J.A."/>
            <person name="Klomchit A."/>
            <person name="Alharthi S.A."/>
            <person name="Onlamun T."/>
            <person name="Nurani R."/>
            <person name="Vong T.K."/>
            <person name="Alberti F."/>
            <person name="Greco C."/>
        </authorList>
    </citation>
    <scope>NUCLEOTIDE SEQUENCE [LARGE SCALE GENOMIC DNA]</scope>
    <source>
        <strain evidence="3">MFLUCC 19-0629</strain>
    </source>
</reference>
<protein>
    <recommendedName>
        <fullName evidence="5">MFS maltose permease</fullName>
    </recommendedName>
</protein>
<proteinExistence type="predicted"/>
<evidence type="ECO:0000313" key="4">
    <source>
        <dbReference type="Proteomes" id="UP001369815"/>
    </source>
</evidence>
<dbReference type="EMBL" id="JBANMG010000006">
    <property type="protein sequence ID" value="KAK6952080.1"/>
    <property type="molecule type" value="Genomic_DNA"/>
</dbReference>
<evidence type="ECO:0000256" key="1">
    <source>
        <dbReference type="SAM" id="MobiDB-lite"/>
    </source>
</evidence>